<sequence>MWLLCIVQQNRLSSCVNEAVFSHLSSHELCENGLTMELKLKEESLEKSLKQVRGIYYKNMFIAQTLQAVKLKTTYSLFSLLELNNIKKEFPTNISISYEFEKIEKDLLERCIKEIMEFISNLERKLFAITSAAKKPLFSITNDDVIMACTIFCQNCQQYSKAFYDQYFHLMKLWQKLNKLFDENRTIGSNFLQFCSSPENSKTSMKINLLNNHTENLAAKRKLIQYKLSSKIYTADKIQSIQRQCAEYDAQTVQLKLQLLNKEQELQEYKQLIKDPKYAKLFQEYKKLKEDTNLLQWTIKDIYENHSN</sequence>
<evidence type="ECO:0000313" key="2">
    <source>
        <dbReference type="Proteomes" id="UP001558632"/>
    </source>
</evidence>
<keyword evidence="2" id="KW-1185">Reference proteome</keyword>
<evidence type="ECO:0000313" key="1">
    <source>
        <dbReference type="EMBL" id="KAL1235297.1"/>
    </source>
</evidence>
<organism evidence="1 2">
    <name type="scientific">Trichinella spiralis</name>
    <name type="common">Trichina worm</name>
    <dbReference type="NCBI Taxonomy" id="6334"/>
    <lineage>
        <taxon>Eukaryota</taxon>
        <taxon>Metazoa</taxon>
        <taxon>Ecdysozoa</taxon>
        <taxon>Nematoda</taxon>
        <taxon>Enoplea</taxon>
        <taxon>Dorylaimia</taxon>
        <taxon>Trichinellida</taxon>
        <taxon>Trichinellidae</taxon>
        <taxon>Trichinella</taxon>
    </lineage>
</organism>
<name>A0ABR3KG02_TRISP</name>
<accession>A0ABR3KG02</accession>
<gene>
    <name evidence="1" type="ORF">TSPI_04138</name>
</gene>
<dbReference type="Proteomes" id="UP001558632">
    <property type="component" value="Unassembled WGS sequence"/>
</dbReference>
<proteinExistence type="predicted"/>
<comment type="caution">
    <text evidence="1">The sequence shown here is derived from an EMBL/GenBank/DDBJ whole genome shotgun (WGS) entry which is preliminary data.</text>
</comment>
<dbReference type="EMBL" id="JBEUSY010000377">
    <property type="protein sequence ID" value="KAL1235297.1"/>
    <property type="molecule type" value="Genomic_DNA"/>
</dbReference>
<protein>
    <submittedName>
        <fullName evidence="1">Protein GrpE</fullName>
    </submittedName>
</protein>
<reference evidence="1 2" key="1">
    <citation type="submission" date="2024-07" db="EMBL/GenBank/DDBJ databases">
        <title>Enhanced genomic and transcriptomic resources for Trichinella pseudospiralis and T. spiralis underpin the discovery of pronounced molecular differences between stages and species.</title>
        <authorList>
            <person name="Pasi K.K."/>
            <person name="La Rosa G."/>
            <person name="Gomez-Morales M.A."/>
            <person name="Tosini F."/>
            <person name="Sumanam S."/>
            <person name="Young N.D."/>
            <person name="Chang B.C."/>
            <person name="Robin G.B."/>
        </authorList>
    </citation>
    <scope>NUCLEOTIDE SEQUENCE [LARGE SCALE GENOMIC DNA]</scope>
    <source>
        <strain evidence="1">ISS534</strain>
    </source>
</reference>